<evidence type="ECO:0000313" key="1">
    <source>
        <dbReference type="EMBL" id="KAF2207102.1"/>
    </source>
</evidence>
<evidence type="ECO:0000313" key="2">
    <source>
        <dbReference type="Proteomes" id="UP000799539"/>
    </source>
</evidence>
<dbReference type="Proteomes" id="UP000799539">
    <property type="component" value="Unassembled WGS sequence"/>
</dbReference>
<reference evidence="1" key="1">
    <citation type="journal article" date="2020" name="Stud. Mycol.">
        <title>101 Dothideomycetes genomes: a test case for predicting lifestyles and emergence of pathogens.</title>
        <authorList>
            <person name="Haridas S."/>
            <person name="Albert R."/>
            <person name="Binder M."/>
            <person name="Bloem J."/>
            <person name="Labutti K."/>
            <person name="Salamov A."/>
            <person name="Andreopoulos B."/>
            <person name="Baker S."/>
            <person name="Barry K."/>
            <person name="Bills G."/>
            <person name="Bluhm B."/>
            <person name="Cannon C."/>
            <person name="Castanera R."/>
            <person name="Culley D."/>
            <person name="Daum C."/>
            <person name="Ezra D."/>
            <person name="Gonzalez J."/>
            <person name="Henrissat B."/>
            <person name="Kuo A."/>
            <person name="Liang C."/>
            <person name="Lipzen A."/>
            <person name="Lutzoni F."/>
            <person name="Magnuson J."/>
            <person name="Mondo S."/>
            <person name="Nolan M."/>
            <person name="Ohm R."/>
            <person name="Pangilinan J."/>
            <person name="Park H.-J."/>
            <person name="Ramirez L."/>
            <person name="Alfaro M."/>
            <person name="Sun H."/>
            <person name="Tritt A."/>
            <person name="Yoshinaga Y."/>
            <person name="Zwiers L.-H."/>
            <person name="Turgeon B."/>
            <person name="Goodwin S."/>
            <person name="Spatafora J."/>
            <person name="Crous P."/>
            <person name="Grigoriev I."/>
        </authorList>
    </citation>
    <scope>NUCLEOTIDE SEQUENCE</scope>
    <source>
        <strain evidence="1">SCOH1-5</strain>
    </source>
</reference>
<protein>
    <submittedName>
        <fullName evidence="1">Uncharacterized protein</fullName>
    </submittedName>
</protein>
<name>A0A6A6F029_9PEZI</name>
<organism evidence="1 2">
    <name type="scientific">Cercospora zeae-maydis SCOH1-5</name>
    <dbReference type="NCBI Taxonomy" id="717836"/>
    <lineage>
        <taxon>Eukaryota</taxon>
        <taxon>Fungi</taxon>
        <taxon>Dikarya</taxon>
        <taxon>Ascomycota</taxon>
        <taxon>Pezizomycotina</taxon>
        <taxon>Dothideomycetes</taxon>
        <taxon>Dothideomycetidae</taxon>
        <taxon>Mycosphaerellales</taxon>
        <taxon>Mycosphaerellaceae</taxon>
        <taxon>Cercospora</taxon>
    </lineage>
</organism>
<dbReference type="EMBL" id="ML992707">
    <property type="protein sequence ID" value="KAF2207102.1"/>
    <property type="molecule type" value="Genomic_DNA"/>
</dbReference>
<keyword evidence="2" id="KW-1185">Reference proteome</keyword>
<gene>
    <name evidence="1" type="ORF">CERZMDRAFT_88858</name>
</gene>
<accession>A0A6A6F029</accession>
<proteinExistence type="predicted"/>
<sequence>MWRHFVPRGGHTQLFHAYAACNAEAHCQQVVLQLLESAVEAQVAILTASSPPSSWGVALAAARTMELFIRVRGVSDLSWVPPMCETLRSQAALDTPMLMTLLSWCEGMAIRPDLTDSWVHMLPQSSCCSRMDPGGFLQLIDWANNSVGAYSEEKLSLRIGKLGRTYSDSNRGSAHF</sequence>
<dbReference type="AlphaFoldDB" id="A0A6A6F029"/>